<dbReference type="GO" id="GO:0005739">
    <property type="term" value="C:mitochondrion"/>
    <property type="evidence" value="ECO:0007669"/>
    <property type="project" value="TreeGrafter"/>
</dbReference>
<evidence type="ECO:0000313" key="7">
    <source>
        <dbReference type="RefSeq" id="XP_019702447.1"/>
    </source>
</evidence>
<evidence type="ECO:0000256" key="4">
    <source>
        <dbReference type="ARBA" id="ARBA00022741"/>
    </source>
</evidence>
<dbReference type="GO" id="GO:0006400">
    <property type="term" value="P:tRNA modification"/>
    <property type="evidence" value="ECO:0007669"/>
    <property type="project" value="TreeGrafter"/>
</dbReference>
<gene>
    <name evidence="7" type="primary">LOC105034155</name>
</gene>
<comment type="similarity">
    <text evidence="1">Belongs to the IPP transferase family.</text>
</comment>
<organism evidence="6 7">
    <name type="scientific">Elaeis guineensis var. tenera</name>
    <name type="common">Oil palm</name>
    <dbReference type="NCBI Taxonomy" id="51953"/>
    <lineage>
        <taxon>Eukaryota</taxon>
        <taxon>Viridiplantae</taxon>
        <taxon>Streptophyta</taxon>
        <taxon>Embryophyta</taxon>
        <taxon>Tracheophyta</taxon>
        <taxon>Spermatophyta</taxon>
        <taxon>Magnoliopsida</taxon>
        <taxon>Liliopsida</taxon>
        <taxon>Arecaceae</taxon>
        <taxon>Arecoideae</taxon>
        <taxon>Cocoseae</taxon>
        <taxon>Elaeidinae</taxon>
        <taxon>Elaeis</taxon>
    </lineage>
</organism>
<dbReference type="Pfam" id="PF01715">
    <property type="entry name" value="IPPT"/>
    <property type="match status" value="2"/>
</dbReference>
<dbReference type="FunCoup" id="A0A6J0PC47">
    <property type="interactions" value="13"/>
</dbReference>
<dbReference type="InterPro" id="IPR027417">
    <property type="entry name" value="P-loop_NTPase"/>
</dbReference>
<evidence type="ECO:0000256" key="5">
    <source>
        <dbReference type="ARBA" id="ARBA00022840"/>
    </source>
</evidence>
<dbReference type="PANTHER" id="PTHR11088">
    <property type="entry name" value="TRNA DIMETHYLALLYLTRANSFERASE"/>
    <property type="match status" value="1"/>
</dbReference>
<dbReference type="Gene3D" id="3.40.50.300">
    <property type="entry name" value="P-loop containing nucleotide triphosphate hydrolases"/>
    <property type="match status" value="1"/>
</dbReference>
<dbReference type="SUPFAM" id="SSF52540">
    <property type="entry name" value="P-loop containing nucleoside triphosphate hydrolases"/>
    <property type="match status" value="1"/>
</dbReference>
<keyword evidence="5" id="KW-0067">ATP-binding</keyword>
<keyword evidence="2" id="KW-0808">Transferase</keyword>
<dbReference type="AlphaFoldDB" id="A0A6J0PC47"/>
<evidence type="ECO:0000256" key="2">
    <source>
        <dbReference type="ARBA" id="ARBA00022679"/>
    </source>
</evidence>
<dbReference type="RefSeq" id="XP_019702447.1">
    <property type="nucleotide sequence ID" value="XM_019846888.2"/>
</dbReference>
<dbReference type="OrthoDB" id="775260at2759"/>
<name>A0A6J0PC47_ELAGV</name>
<accession>A0A6J0PC47</accession>
<dbReference type="InterPro" id="IPR039657">
    <property type="entry name" value="Dimethylallyltransferase"/>
</dbReference>
<dbReference type="Proteomes" id="UP000504607">
    <property type="component" value="Unplaced"/>
</dbReference>
<evidence type="ECO:0000256" key="3">
    <source>
        <dbReference type="ARBA" id="ARBA00022712"/>
    </source>
</evidence>
<dbReference type="InParanoid" id="A0A6J0PC47"/>
<sequence length="331" mass="35994">MRILFSKSGSTTRAFLSPFLQGLERPAATSKFSSGHPSVTTAVESKSHRHHLHLFYHPQRACSGRRKESVVVIMGATGTGKSKLSIDLATRFPSEVVNADKIQVYRGLDITTNKIPLAERLGVPHHLLGELDPAAGELPAAKFRCMASSAIERIAAHRRLPVVAGGSNSFIHALLAARHDPRVDPFALGDRRRGRLERLRYPCCFLWVDVEAAVLAEHLDRRVEEMVAGGMVGELEAYFAAEGAEPGRHPGLEKAIGVMEFRELFQKGKGTAEYAAAVAAIKANTRRLAEEQLRKARLGGAGPAAEAAAWERDVVRPSVAAVERFLESVVS</sequence>
<keyword evidence="4" id="KW-0547">Nucleotide-binding</keyword>
<keyword evidence="6" id="KW-1185">Reference proteome</keyword>
<evidence type="ECO:0000313" key="6">
    <source>
        <dbReference type="Proteomes" id="UP000504607"/>
    </source>
</evidence>
<dbReference type="GO" id="GO:0005524">
    <property type="term" value="F:ATP binding"/>
    <property type="evidence" value="ECO:0007669"/>
    <property type="project" value="UniProtKB-KW"/>
</dbReference>
<reference evidence="7" key="1">
    <citation type="submission" date="2025-08" db="UniProtKB">
        <authorList>
            <consortium name="RefSeq"/>
        </authorList>
    </citation>
    <scope>IDENTIFICATION</scope>
</reference>
<dbReference type="HAMAP" id="MF_00185">
    <property type="entry name" value="IPP_trans"/>
    <property type="match status" value="1"/>
</dbReference>
<dbReference type="PANTHER" id="PTHR11088:SF86">
    <property type="entry name" value="ADENYLATE ISOPENTENYLTRANSFERASE 4-RELATED"/>
    <property type="match status" value="1"/>
</dbReference>
<dbReference type="GO" id="GO:0052381">
    <property type="term" value="F:tRNA dimethylallyltransferase activity"/>
    <property type="evidence" value="ECO:0007669"/>
    <property type="project" value="InterPro"/>
</dbReference>
<dbReference type="GO" id="GO:0009691">
    <property type="term" value="P:cytokinin biosynthetic process"/>
    <property type="evidence" value="ECO:0007669"/>
    <property type="project" value="UniProtKB-KW"/>
</dbReference>
<keyword evidence="3" id="KW-0203">Cytokinin biosynthesis</keyword>
<dbReference type="InterPro" id="IPR018022">
    <property type="entry name" value="IPT"/>
</dbReference>
<protein>
    <submittedName>
        <fullName evidence="7">Adenylate isopentenyltransferase 1, chloroplastic</fullName>
    </submittedName>
</protein>
<proteinExistence type="inferred from homology"/>
<dbReference type="Gene3D" id="1.10.287.890">
    <property type="entry name" value="Crystal structure of tRNA isopentenylpyrophosphate transferase (bh2366) domain"/>
    <property type="match status" value="1"/>
</dbReference>
<evidence type="ECO:0000256" key="1">
    <source>
        <dbReference type="ARBA" id="ARBA00005842"/>
    </source>
</evidence>